<proteinExistence type="predicted"/>
<accession>A0ABN6Q388</accession>
<dbReference type="SUPFAM" id="SSF102522">
    <property type="entry name" value="Bacterial fluorinating enzyme, N-terminal domain"/>
    <property type="match status" value="1"/>
</dbReference>
<dbReference type="Gene3D" id="2.40.30.90">
    <property type="entry name" value="Bacterial fluorinating enzyme like"/>
    <property type="match status" value="1"/>
</dbReference>
<dbReference type="Proteomes" id="UP001055453">
    <property type="component" value="Chromosome"/>
</dbReference>
<sequence length="287" mass="31111">MELLKANHCLTIDCKLHPSEGGAECLSDVIADYGTGDPAFTEVTQRLLMASPDAQIHLLSVPAFSTLATGFWIAQLGLNPGPSDRLIYHNCAPRQDDPEARRDNEGEGLTYALLSNGVKVVGVNAGYTLSFIKDYTKDLRVVNVSRGGSQFRSRDVFPPAAAAIMNEDFSLLGDSLKSEQIPDVPPDRIAWIDGYGNIKTTIAAHTLNLEPQTKIVIRIGDVVSDAVYSDGSFKVSEGTLAFAPGSSGWSRGDSGEPLRFLELFLRGGSAWERFGRPRVNQQVTRIA</sequence>
<dbReference type="InterPro" id="IPR023227">
    <property type="entry name" value="SAM_OH_AdoTrfase_C_sf"/>
</dbReference>
<keyword evidence="2" id="KW-1185">Reference proteome</keyword>
<name>A0ABN6Q388_NOSCO</name>
<evidence type="ECO:0000313" key="1">
    <source>
        <dbReference type="EMBL" id="BDI16427.1"/>
    </source>
</evidence>
<dbReference type="InterPro" id="IPR023228">
    <property type="entry name" value="SAM_OH_AdoTrfase_N_sf"/>
</dbReference>
<reference evidence="1" key="1">
    <citation type="submission" date="2022-04" db="EMBL/GenBank/DDBJ databases">
        <title>Complete genome sequence of a cyanobacterium, Nostoc sp. SO-36, isolated in Antarctica.</title>
        <authorList>
            <person name="Kanesaki Y."/>
            <person name="Effendi D."/>
            <person name="Sakamoto T."/>
            <person name="Ohtani S."/>
            <person name="Awai K."/>
        </authorList>
    </citation>
    <scope>NUCLEOTIDE SEQUENCE</scope>
    <source>
        <strain evidence="1">SO-36</strain>
    </source>
</reference>
<dbReference type="EMBL" id="AP025732">
    <property type="protein sequence ID" value="BDI16427.1"/>
    <property type="molecule type" value="Genomic_DNA"/>
</dbReference>
<protein>
    <submittedName>
        <fullName evidence="1">Uncharacterized protein</fullName>
    </submittedName>
</protein>
<gene>
    <name evidence="1" type="ORF">ANSO36C_22290</name>
</gene>
<evidence type="ECO:0000313" key="2">
    <source>
        <dbReference type="Proteomes" id="UP001055453"/>
    </source>
</evidence>
<organism evidence="1 2">
    <name type="scientific">Nostoc cf. commune SO-36</name>
    <dbReference type="NCBI Taxonomy" id="449208"/>
    <lineage>
        <taxon>Bacteria</taxon>
        <taxon>Bacillati</taxon>
        <taxon>Cyanobacteriota</taxon>
        <taxon>Cyanophyceae</taxon>
        <taxon>Nostocales</taxon>
        <taxon>Nostocaceae</taxon>
        <taxon>Nostoc</taxon>
    </lineage>
</organism>